<dbReference type="EMBL" id="FN653461">
    <property type="protein sequence ID" value="CBY15267.1"/>
    <property type="molecule type" value="Genomic_DNA"/>
</dbReference>
<protein>
    <submittedName>
        <fullName evidence="1">Uncharacterized protein</fullName>
    </submittedName>
</protein>
<name>E4Y055_OIKDI</name>
<organism evidence="1">
    <name type="scientific">Oikopleura dioica</name>
    <name type="common">Tunicate</name>
    <dbReference type="NCBI Taxonomy" id="34765"/>
    <lineage>
        <taxon>Eukaryota</taxon>
        <taxon>Metazoa</taxon>
        <taxon>Chordata</taxon>
        <taxon>Tunicata</taxon>
        <taxon>Appendicularia</taxon>
        <taxon>Copelata</taxon>
        <taxon>Oikopleuridae</taxon>
        <taxon>Oikopleura</taxon>
    </lineage>
</organism>
<dbReference type="Proteomes" id="UP000001307">
    <property type="component" value="Unassembled WGS sequence"/>
</dbReference>
<proteinExistence type="predicted"/>
<evidence type="ECO:0000313" key="2">
    <source>
        <dbReference type="Proteomes" id="UP000001307"/>
    </source>
</evidence>
<sequence length="12" mass="1276">LVVGESLISWSS</sequence>
<keyword evidence="2" id="KW-1185">Reference proteome</keyword>
<feature type="non-terminal residue" evidence="1">
    <location>
        <position position="1"/>
    </location>
</feature>
<accession>E4Y055</accession>
<reference evidence="1" key="1">
    <citation type="journal article" date="2010" name="Science">
        <title>Plasticity of animal genome architecture unmasked by rapid evolution of a pelagic tunicate.</title>
        <authorList>
            <person name="Denoeud F."/>
            <person name="Henriet S."/>
            <person name="Mungpakdee S."/>
            <person name="Aury J.M."/>
            <person name="Da Silva C."/>
            <person name="Brinkmann H."/>
            <person name="Mikhaleva J."/>
            <person name="Olsen L.C."/>
            <person name="Jubin C."/>
            <person name="Canestro C."/>
            <person name="Bouquet J.M."/>
            <person name="Danks G."/>
            <person name="Poulain J."/>
            <person name="Campsteijn C."/>
            <person name="Adamski M."/>
            <person name="Cross I."/>
            <person name="Yadetie F."/>
            <person name="Muffato M."/>
            <person name="Louis A."/>
            <person name="Butcher S."/>
            <person name="Tsagkogeorga G."/>
            <person name="Konrad A."/>
            <person name="Singh S."/>
            <person name="Jensen M.F."/>
            <person name="Cong E.H."/>
            <person name="Eikeseth-Otteraa H."/>
            <person name="Noel B."/>
            <person name="Anthouard V."/>
            <person name="Porcel B.M."/>
            <person name="Kachouri-Lafond R."/>
            <person name="Nishino A."/>
            <person name="Ugolini M."/>
            <person name="Chourrout P."/>
            <person name="Nishida H."/>
            <person name="Aasland R."/>
            <person name="Huzurbazar S."/>
            <person name="Westhof E."/>
            <person name="Delsuc F."/>
            <person name="Lehrach H."/>
            <person name="Reinhardt R."/>
            <person name="Weissenbach J."/>
            <person name="Roy S.W."/>
            <person name="Artiguenave F."/>
            <person name="Postlethwait J.H."/>
            <person name="Manak J.R."/>
            <person name="Thompson E.M."/>
            <person name="Jaillon O."/>
            <person name="Du Pasquier L."/>
            <person name="Boudinot P."/>
            <person name="Liberles D.A."/>
            <person name="Volff J.N."/>
            <person name="Philippe H."/>
            <person name="Lenhard B."/>
            <person name="Roest Crollius H."/>
            <person name="Wincker P."/>
            <person name="Chourrout D."/>
        </authorList>
    </citation>
    <scope>NUCLEOTIDE SEQUENCE [LARGE SCALE GENOMIC DNA]</scope>
</reference>
<gene>
    <name evidence="1" type="ORF">GSOID_T00012163001</name>
</gene>
<evidence type="ECO:0000313" key="1">
    <source>
        <dbReference type="EMBL" id="CBY15267.1"/>
    </source>
</evidence>
<dbReference type="InParanoid" id="E4Y055"/>